<proteinExistence type="predicted"/>
<keyword evidence="2" id="KW-1185">Reference proteome</keyword>
<reference evidence="1 2" key="1">
    <citation type="journal article" date="2014" name="Genome Announc.">
        <title>Draft Genome Sequence of Paenibacillus pini JCM 16418T, Isolated from the Rhizosphere of Pine Tree.</title>
        <authorList>
            <person name="Yuki M."/>
            <person name="Oshima K."/>
            <person name="Suda W."/>
            <person name="Oshida Y."/>
            <person name="Kitamura K."/>
            <person name="Iida Y."/>
            <person name="Hattori M."/>
            <person name="Ohkuma M."/>
        </authorList>
    </citation>
    <scope>NUCLEOTIDE SEQUENCE [LARGE SCALE GENOMIC DNA]</scope>
    <source>
        <strain evidence="1 2">JCM 16418</strain>
    </source>
</reference>
<dbReference type="STRING" id="1236976.JCM16418_5055"/>
<accession>W7YIV4</accession>
<evidence type="ECO:0000313" key="2">
    <source>
        <dbReference type="Proteomes" id="UP000019364"/>
    </source>
</evidence>
<gene>
    <name evidence="1" type="ORF">JCM16418_5055</name>
</gene>
<dbReference type="Proteomes" id="UP000019364">
    <property type="component" value="Unassembled WGS sequence"/>
</dbReference>
<dbReference type="RefSeq" id="WP_156327250.1">
    <property type="nucleotide sequence ID" value="NZ_BAVZ01000040.1"/>
</dbReference>
<evidence type="ECO:0000313" key="1">
    <source>
        <dbReference type="EMBL" id="GAF10830.1"/>
    </source>
</evidence>
<organism evidence="1 2">
    <name type="scientific">Paenibacillus pini JCM 16418</name>
    <dbReference type="NCBI Taxonomy" id="1236976"/>
    <lineage>
        <taxon>Bacteria</taxon>
        <taxon>Bacillati</taxon>
        <taxon>Bacillota</taxon>
        <taxon>Bacilli</taxon>
        <taxon>Bacillales</taxon>
        <taxon>Paenibacillaceae</taxon>
        <taxon>Paenibacillus</taxon>
    </lineage>
</organism>
<dbReference type="AlphaFoldDB" id="W7YIV4"/>
<sequence>MKSIKVVKQDGSTLLSKEGTDLDILELTTYLRHERLEYQGNTAYIYLKAY</sequence>
<dbReference type="EMBL" id="BAVZ01000040">
    <property type="protein sequence ID" value="GAF10830.1"/>
    <property type="molecule type" value="Genomic_DNA"/>
</dbReference>
<protein>
    <submittedName>
        <fullName evidence="1">Uncharacterized protein</fullName>
    </submittedName>
</protein>
<comment type="caution">
    <text evidence="1">The sequence shown here is derived from an EMBL/GenBank/DDBJ whole genome shotgun (WGS) entry which is preliminary data.</text>
</comment>
<name>W7YIV4_9BACL</name>